<sequence length="316" mass="33058">MGKKVTVVGAGFYGSTTAQRLAEYDIFETVVITDIVEGKPAGLALDLNQSRAVEGFETTVVGVTTGPNGEGYEAIEGSDVVVITAGLPRKPGMSRMDLLETNAKIVRQVAENVAKYAPNAVVIVVSNPLDEMTALAQLATQFPKNRVLGQAGMLDTARFTNFVAEALSVPVKSVRTLTLGSHGDTMVPVPSKSTVNGKPLRDVMPAEQIEELVVKTRNGGAEVVALLKTGSAYYAPSAAAARMAKAVAEDSGEVMPVCAWVDGEYGIDGVYLGVEAEIGAEGVKRVVETDLDADELAALKEAAEAVRAKQGDVASM</sequence>
<dbReference type="CDD" id="cd01339">
    <property type="entry name" value="LDH-like_MDH"/>
    <property type="match status" value="1"/>
</dbReference>
<dbReference type="GO" id="GO:0006089">
    <property type="term" value="P:lactate metabolic process"/>
    <property type="evidence" value="ECO:0007669"/>
    <property type="project" value="TreeGrafter"/>
</dbReference>
<dbReference type="STRING" id="946078.GA0070622_1435"/>
<evidence type="ECO:0000256" key="5">
    <source>
        <dbReference type="ARBA" id="ARBA00023027"/>
    </source>
</evidence>
<comment type="catalytic activity">
    <reaction evidence="6">
        <text>(S)-lactate + NAD(+) = pyruvate + NADH + H(+)</text>
        <dbReference type="Rhea" id="RHEA:23444"/>
        <dbReference type="ChEBI" id="CHEBI:15361"/>
        <dbReference type="ChEBI" id="CHEBI:15378"/>
        <dbReference type="ChEBI" id="CHEBI:16651"/>
        <dbReference type="ChEBI" id="CHEBI:57540"/>
        <dbReference type="ChEBI" id="CHEBI:57945"/>
        <dbReference type="EC" id="1.1.1.27"/>
    </reaction>
</comment>
<dbReference type="GO" id="GO:0006099">
    <property type="term" value="P:tricarboxylic acid cycle"/>
    <property type="evidence" value="ECO:0007669"/>
    <property type="project" value="UniProtKB-KW"/>
</dbReference>
<feature type="binding site" evidence="9">
    <location>
        <begin position="9"/>
        <end position="14"/>
    </location>
    <ligand>
        <name>NAD(+)</name>
        <dbReference type="ChEBI" id="CHEBI:57540"/>
    </ligand>
</feature>
<name>A0A1A9B602_9ACTN</name>
<dbReference type="NCBIfam" id="TIGR01763">
    <property type="entry name" value="MalateDH_bact"/>
    <property type="match status" value="1"/>
</dbReference>
<evidence type="ECO:0000313" key="13">
    <source>
        <dbReference type="EMBL" id="SBT64459.1"/>
    </source>
</evidence>
<keyword evidence="5 9" id="KW-0520">NAD</keyword>
<dbReference type="Gene3D" id="3.90.110.10">
    <property type="entry name" value="Lactate dehydrogenase/glycoside hydrolase, family 4, C-terminal"/>
    <property type="match status" value="1"/>
</dbReference>
<protein>
    <recommendedName>
        <fullName evidence="2">L-lactate dehydrogenase</fullName>
        <ecNumber evidence="2">1.1.1.27</ecNumber>
    </recommendedName>
</protein>
<evidence type="ECO:0000313" key="14">
    <source>
        <dbReference type="Proteomes" id="UP000199558"/>
    </source>
</evidence>
<keyword evidence="14" id="KW-1185">Reference proteome</keyword>
<evidence type="ECO:0000256" key="6">
    <source>
        <dbReference type="ARBA" id="ARBA00049258"/>
    </source>
</evidence>
<dbReference type="InterPro" id="IPR001236">
    <property type="entry name" value="Lactate/malate_DH_N"/>
</dbReference>
<evidence type="ECO:0000256" key="8">
    <source>
        <dbReference type="PIRSR" id="PIRSR000102-2"/>
    </source>
</evidence>
<dbReference type="InterPro" id="IPR036291">
    <property type="entry name" value="NAD(P)-bd_dom_sf"/>
</dbReference>
<dbReference type="SUPFAM" id="SSF56327">
    <property type="entry name" value="LDH C-terminal domain-like"/>
    <property type="match status" value="1"/>
</dbReference>
<feature type="binding site" evidence="9">
    <location>
        <position position="102"/>
    </location>
    <ligand>
        <name>NAD(+)</name>
        <dbReference type="ChEBI" id="CHEBI:57540"/>
    </ligand>
</feature>
<dbReference type="GO" id="GO:0004459">
    <property type="term" value="F:L-lactate dehydrogenase (NAD+) activity"/>
    <property type="evidence" value="ECO:0007669"/>
    <property type="project" value="UniProtKB-EC"/>
</dbReference>
<dbReference type="InterPro" id="IPR022383">
    <property type="entry name" value="Lactate/malate_DH_C"/>
</dbReference>
<dbReference type="Pfam" id="PF00056">
    <property type="entry name" value="Ldh_1_N"/>
    <property type="match status" value="1"/>
</dbReference>
<evidence type="ECO:0000256" key="1">
    <source>
        <dbReference type="ARBA" id="ARBA00006054"/>
    </source>
</evidence>
<proteinExistence type="inferred from homology"/>
<feature type="binding site" evidence="8">
    <location>
        <position position="89"/>
    </location>
    <ligand>
        <name>substrate</name>
    </ligand>
</feature>
<dbReference type="EC" id="1.1.1.27" evidence="2"/>
<dbReference type="EMBL" id="FLRH01000003">
    <property type="protein sequence ID" value="SBT64459.1"/>
    <property type="molecule type" value="Genomic_DNA"/>
</dbReference>
<comment type="similarity">
    <text evidence="1">Belongs to the LDH/MDH superfamily. LDH family.</text>
</comment>
<evidence type="ECO:0000256" key="4">
    <source>
        <dbReference type="ARBA" id="ARBA00023002"/>
    </source>
</evidence>
<dbReference type="Pfam" id="PF02866">
    <property type="entry name" value="Ldh_1_C"/>
    <property type="match status" value="1"/>
</dbReference>
<dbReference type="FunFam" id="3.40.50.720:FF:000018">
    <property type="entry name" value="Malate dehydrogenase"/>
    <property type="match status" value="1"/>
</dbReference>
<organism evidence="13 14">
    <name type="scientific">Micromonospora sediminicola</name>
    <dbReference type="NCBI Taxonomy" id="946078"/>
    <lineage>
        <taxon>Bacteria</taxon>
        <taxon>Bacillati</taxon>
        <taxon>Actinomycetota</taxon>
        <taxon>Actinomycetes</taxon>
        <taxon>Micromonosporales</taxon>
        <taxon>Micromonosporaceae</taxon>
        <taxon>Micromonospora</taxon>
    </lineage>
</organism>
<dbReference type="AlphaFoldDB" id="A0A1A9B602"/>
<evidence type="ECO:0000259" key="12">
    <source>
        <dbReference type="Pfam" id="PF02866"/>
    </source>
</evidence>
<dbReference type="NCBIfam" id="NF004863">
    <property type="entry name" value="PRK06223.1"/>
    <property type="match status" value="1"/>
</dbReference>
<feature type="binding site" evidence="8">
    <location>
        <position position="127"/>
    </location>
    <ligand>
        <name>substrate</name>
    </ligand>
</feature>
<gene>
    <name evidence="13" type="ORF">GA0070622_1435</name>
</gene>
<dbReference type="OrthoDB" id="9802969at2"/>
<dbReference type="PRINTS" id="PR00086">
    <property type="entry name" value="LLDHDRGNASE"/>
</dbReference>
<evidence type="ECO:0000256" key="9">
    <source>
        <dbReference type="PIRSR" id="PIRSR000102-3"/>
    </source>
</evidence>
<dbReference type="InterPro" id="IPR015955">
    <property type="entry name" value="Lactate_DH/Glyco_Ohase_4_C"/>
</dbReference>
<feature type="domain" description="Lactate/malate dehydrogenase C-terminal" evidence="12">
    <location>
        <begin position="154"/>
        <end position="308"/>
    </location>
</feature>
<feature type="domain" description="Lactate/malate dehydrogenase N-terminal" evidence="11">
    <location>
        <begin position="4"/>
        <end position="149"/>
    </location>
</feature>
<dbReference type="PANTHER" id="PTHR43128:SF16">
    <property type="entry name" value="L-LACTATE DEHYDROGENASE"/>
    <property type="match status" value="1"/>
</dbReference>
<dbReference type="SUPFAM" id="SSF51735">
    <property type="entry name" value="NAD(P)-binding Rossmann-fold domains"/>
    <property type="match status" value="1"/>
</dbReference>
<dbReference type="Gene3D" id="3.40.50.720">
    <property type="entry name" value="NAD(P)-binding Rossmann-like Domain"/>
    <property type="match status" value="1"/>
</dbReference>
<keyword evidence="4 10" id="KW-0560">Oxidoreductase</keyword>
<evidence type="ECO:0000256" key="3">
    <source>
        <dbReference type="ARBA" id="ARBA00022532"/>
    </source>
</evidence>
<reference evidence="14" key="1">
    <citation type="submission" date="2016-06" db="EMBL/GenBank/DDBJ databases">
        <authorList>
            <person name="Varghese N."/>
            <person name="Submissions Spin"/>
        </authorList>
    </citation>
    <scope>NUCLEOTIDE SEQUENCE [LARGE SCALE GENOMIC DNA]</scope>
    <source>
        <strain evidence="14">DSM 45794</strain>
    </source>
</reference>
<dbReference type="PANTHER" id="PTHR43128">
    <property type="entry name" value="L-2-HYDROXYCARBOXYLATE DEHYDROGENASE (NAD(P)(+))"/>
    <property type="match status" value="1"/>
</dbReference>
<feature type="binding site" evidence="8">
    <location>
        <position position="95"/>
    </location>
    <ligand>
        <name>substrate</name>
    </ligand>
</feature>
<dbReference type="InterPro" id="IPR001557">
    <property type="entry name" value="L-lactate/malate_DH"/>
</dbReference>
<accession>A0A1A9B602</accession>
<feature type="binding site" evidence="9">
    <location>
        <begin position="125"/>
        <end position="127"/>
    </location>
    <ligand>
        <name>NAD(+)</name>
        <dbReference type="ChEBI" id="CHEBI:57540"/>
    </ligand>
</feature>
<evidence type="ECO:0000256" key="10">
    <source>
        <dbReference type="RuleBase" id="RU003369"/>
    </source>
</evidence>
<keyword evidence="3" id="KW-0816">Tricarboxylic acid cycle</keyword>
<dbReference type="InterPro" id="IPR011275">
    <property type="entry name" value="Malate_DH_type3"/>
</dbReference>
<dbReference type="PIRSF" id="PIRSF000102">
    <property type="entry name" value="Lac_mal_DH"/>
    <property type="match status" value="1"/>
</dbReference>
<dbReference type="RefSeq" id="WP_091570504.1">
    <property type="nucleotide sequence ID" value="NZ_FLRH01000003.1"/>
</dbReference>
<evidence type="ECO:0000256" key="7">
    <source>
        <dbReference type="PIRSR" id="PIRSR000102-1"/>
    </source>
</evidence>
<feature type="binding site" evidence="9">
    <location>
        <position position="34"/>
    </location>
    <ligand>
        <name>NAD(+)</name>
        <dbReference type="ChEBI" id="CHEBI:57540"/>
    </ligand>
</feature>
<dbReference type="Proteomes" id="UP000199558">
    <property type="component" value="Unassembled WGS sequence"/>
</dbReference>
<feature type="active site" description="Proton acceptor" evidence="7">
    <location>
        <position position="182"/>
    </location>
</feature>
<evidence type="ECO:0000256" key="2">
    <source>
        <dbReference type="ARBA" id="ARBA00012967"/>
    </source>
</evidence>
<evidence type="ECO:0000259" key="11">
    <source>
        <dbReference type="Pfam" id="PF00056"/>
    </source>
</evidence>
<feature type="binding site" evidence="8">
    <location>
        <position position="158"/>
    </location>
    <ligand>
        <name>substrate</name>
    </ligand>
</feature>